<comment type="caution">
    <text evidence="2">The sequence shown here is derived from an EMBL/GenBank/DDBJ whole genome shotgun (WGS) entry which is preliminary data.</text>
</comment>
<accession>A0A9X1XPD5</accession>
<evidence type="ECO:0000256" key="1">
    <source>
        <dbReference type="SAM" id="Phobius"/>
    </source>
</evidence>
<dbReference type="Proteomes" id="UP001139260">
    <property type="component" value="Unassembled WGS sequence"/>
</dbReference>
<keyword evidence="1" id="KW-1133">Transmembrane helix</keyword>
<feature type="transmembrane region" description="Helical" evidence="1">
    <location>
        <begin position="9"/>
        <end position="27"/>
    </location>
</feature>
<reference evidence="2" key="1">
    <citation type="submission" date="2022-04" db="EMBL/GenBank/DDBJ databases">
        <title>Flavobacterium pygoscelis sp. nov. isolated from Chinstrap chick (Pygoscelis antarcticus).</title>
        <authorList>
            <person name="Irgang R."/>
            <person name="Poblete-Morales M."/>
            <person name="Avendano-Herrera R."/>
        </authorList>
    </citation>
    <scope>NUCLEOTIDE SEQUENCE</scope>
    <source>
        <strain evidence="2">I-SCBP12n</strain>
    </source>
</reference>
<name>A0A9X1XPD5_9FLAO</name>
<gene>
    <name evidence="2" type="ORF">MW871_04235</name>
</gene>
<dbReference type="RefSeq" id="WP_188051527.1">
    <property type="nucleotide sequence ID" value="NZ_JALNUB010000002.1"/>
</dbReference>
<proteinExistence type="predicted"/>
<keyword evidence="1" id="KW-0812">Transmembrane</keyword>
<dbReference type="EMBL" id="JALNUB010000002">
    <property type="protein sequence ID" value="MCK8141095.1"/>
    <property type="molecule type" value="Genomic_DNA"/>
</dbReference>
<keyword evidence="1" id="KW-0472">Membrane</keyword>
<keyword evidence="3" id="KW-1185">Reference proteome</keyword>
<organism evidence="2 3">
    <name type="scientific">Flavobacterium pygoscelis</name>
    <dbReference type="NCBI Taxonomy" id="2893176"/>
    <lineage>
        <taxon>Bacteria</taxon>
        <taxon>Pseudomonadati</taxon>
        <taxon>Bacteroidota</taxon>
        <taxon>Flavobacteriia</taxon>
        <taxon>Flavobacteriales</taxon>
        <taxon>Flavobacteriaceae</taxon>
        <taxon>Flavobacterium</taxon>
    </lineage>
</organism>
<evidence type="ECO:0000313" key="3">
    <source>
        <dbReference type="Proteomes" id="UP001139260"/>
    </source>
</evidence>
<dbReference type="AlphaFoldDB" id="A0A9X1XPD5"/>
<evidence type="ECO:0000313" key="2">
    <source>
        <dbReference type="EMBL" id="MCK8141095.1"/>
    </source>
</evidence>
<sequence>MTKLQIRAFIYQLGCFAILFISARYLVAQYTNLTGFWIPLTAFAIGTLLSPKFQAIRTKDGEKFYMKWIFMKGIKEIG</sequence>
<feature type="transmembrane region" description="Helical" evidence="1">
    <location>
        <begin position="33"/>
        <end position="50"/>
    </location>
</feature>
<protein>
    <submittedName>
        <fullName evidence="2">Uncharacterized protein</fullName>
    </submittedName>
</protein>